<evidence type="ECO:0000313" key="5">
    <source>
        <dbReference type="Proteomes" id="UP001299608"/>
    </source>
</evidence>
<dbReference type="Proteomes" id="UP000669239">
    <property type="component" value="Unassembled WGS sequence"/>
</dbReference>
<sequence length="132" mass="14752">MRLDGFGIFVKDMGTMIRFYRDVLGFGIKENEESENVFLEKDGTLFLLYGRDGLEKMTGRRFCYADKVNGHFEIALTVSDYAAVDEAYNSVIEKGAVPVMAPVTEPWGQRTCYVADPEGNLVEIGSFVKGES</sequence>
<dbReference type="EMBL" id="JAAITT010000054">
    <property type="protein sequence ID" value="NSJ51998.1"/>
    <property type="molecule type" value="Genomic_DNA"/>
</dbReference>
<dbReference type="PROSITE" id="PS51819">
    <property type="entry name" value="VOC"/>
    <property type="match status" value="1"/>
</dbReference>
<accession>A0AAW5C4W3</accession>
<name>A0AAW5C4W3_9FIRM</name>
<organism evidence="2 5">
    <name type="scientific">Enterocloster aldenensis</name>
    <dbReference type="NCBI Taxonomy" id="358742"/>
    <lineage>
        <taxon>Bacteria</taxon>
        <taxon>Bacillati</taxon>
        <taxon>Bacillota</taxon>
        <taxon>Clostridia</taxon>
        <taxon>Lachnospirales</taxon>
        <taxon>Lachnospiraceae</taxon>
        <taxon>Enterocloster</taxon>
    </lineage>
</organism>
<evidence type="ECO:0000313" key="3">
    <source>
        <dbReference type="EMBL" id="NSJ51998.1"/>
    </source>
</evidence>
<dbReference type="AlphaFoldDB" id="A0AAW5C4W3"/>
<dbReference type="SUPFAM" id="SSF54593">
    <property type="entry name" value="Glyoxalase/Bleomycin resistance protein/Dihydroxybiphenyl dioxygenase"/>
    <property type="match status" value="1"/>
</dbReference>
<evidence type="ECO:0000313" key="4">
    <source>
        <dbReference type="Proteomes" id="UP000669239"/>
    </source>
</evidence>
<protein>
    <submittedName>
        <fullName evidence="3">Glyoxalase</fullName>
    </submittedName>
    <submittedName>
        <fullName evidence="2">VOC family protein</fullName>
    </submittedName>
</protein>
<feature type="domain" description="VOC" evidence="1">
    <location>
        <begin position="2"/>
        <end position="127"/>
    </location>
</feature>
<reference evidence="3 4" key="1">
    <citation type="journal article" date="2020" name="Cell Host Microbe">
        <title>Functional and Genomic Variation between Human-Derived Isolates of Lachnospiraceae Reveals Inter- and Intra-Species Diversity.</title>
        <authorList>
            <person name="Sorbara M.T."/>
            <person name="Littmann E.R."/>
            <person name="Fontana E."/>
            <person name="Moody T.U."/>
            <person name="Kohout C.E."/>
            <person name="Gjonbalaj M."/>
            <person name="Eaton V."/>
            <person name="Seok R."/>
            <person name="Leiner I.M."/>
            <person name="Pamer E.G."/>
        </authorList>
    </citation>
    <scope>NUCLEOTIDE SEQUENCE [LARGE SCALE GENOMIC DNA]</scope>
    <source>
        <strain evidence="3 4">MSK.1.17</strain>
    </source>
</reference>
<keyword evidence="4" id="KW-1185">Reference proteome</keyword>
<gene>
    <name evidence="3" type="ORF">G5B36_25385</name>
    <name evidence="2" type="ORF">L0N08_27520</name>
</gene>
<dbReference type="PANTHER" id="PTHR36503">
    <property type="entry name" value="BLR2520 PROTEIN"/>
    <property type="match status" value="1"/>
</dbReference>
<dbReference type="PANTHER" id="PTHR36503:SF3">
    <property type="entry name" value="BLR0126 PROTEIN"/>
    <property type="match status" value="1"/>
</dbReference>
<proteinExistence type="predicted"/>
<reference evidence="3" key="2">
    <citation type="submission" date="2020-02" db="EMBL/GenBank/DDBJ databases">
        <authorList>
            <person name="Littmann E."/>
            <person name="Sorbara M."/>
        </authorList>
    </citation>
    <scope>NUCLEOTIDE SEQUENCE</scope>
    <source>
        <strain evidence="3">MSK.1.17</strain>
    </source>
</reference>
<dbReference type="EMBL" id="JAKNGE010000054">
    <property type="protein sequence ID" value="MCG4749162.1"/>
    <property type="molecule type" value="Genomic_DNA"/>
</dbReference>
<reference evidence="2" key="3">
    <citation type="submission" date="2022-01" db="EMBL/GenBank/DDBJ databases">
        <title>Collection of gut derived symbiotic bacterial strains cultured from healthy donors.</title>
        <authorList>
            <person name="Lin H."/>
            <person name="Kohout C."/>
            <person name="Waligurski E."/>
            <person name="Pamer E.G."/>
        </authorList>
    </citation>
    <scope>NUCLEOTIDE SEQUENCE</scope>
    <source>
        <strain evidence="2">DFI.6.55</strain>
    </source>
</reference>
<dbReference type="RefSeq" id="WP_117560903.1">
    <property type="nucleotide sequence ID" value="NZ_JAAITT010000054.1"/>
</dbReference>
<dbReference type="Proteomes" id="UP001299608">
    <property type="component" value="Unassembled WGS sequence"/>
</dbReference>
<evidence type="ECO:0000313" key="2">
    <source>
        <dbReference type="EMBL" id="MCG4749162.1"/>
    </source>
</evidence>
<dbReference type="Gene3D" id="3.10.180.10">
    <property type="entry name" value="2,3-Dihydroxybiphenyl 1,2-Dioxygenase, domain 1"/>
    <property type="match status" value="1"/>
</dbReference>
<dbReference type="InterPro" id="IPR004360">
    <property type="entry name" value="Glyas_Fos-R_dOase_dom"/>
</dbReference>
<dbReference type="InterPro" id="IPR037523">
    <property type="entry name" value="VOC_core"/>
</dbReference>
<dbReference type="Pfam" id="PF00903">
    <property type="entry name" value="Glyoxalase"/>
    <property type="match status" value="1"/>
</dbReference>
<comment type="caution">
    <text evidence="2">The sequence shown here is derived from an EMBL/GenBank/DDBJ whole genome shotgun (WGS) entry which is preliminary data.</text>
</comment>
<evidence type="ECO:0000259" key="1">
    <source>
        <dbReference type="PROSITE" id="PS51819"/>
    </source>
</evidence>
<dbReference type="InterPro" id="IPR029068">
    <property type="entry name" value="Glyas_Bleomycin-R_OHBP_Dase"/>
</dbReference>